<dbReference type="PANTHER" id="PTHR44757">
    <property type="entry name" value="DIGUANYLATE CYCLASE DGCP"/>
    <property type="match status" value="1"/>
</dbReference>
<dbReference type="Gene3D" id="3.30.70.270">
    <property type="match status" value="1"/>
</dbReference>
<dbReference type="CDD" id="cd01949">
    <property type="entry name" value="GGDEF"/>
    <property type="match status" value="1"/>
</dbReference>
<dbReference type="Gene3D" id="3.30.450.20">
    <property type="entry name" value="PAS domain"/>
    <property type="match status" value="3"/>
</dbReference>
<evidence type="ECO:0000313" key="4">
    <source>
        <dbReference type="EMBL" id="MEC5384698.1"/>
    </source>
</evidence>
<feature type="domain" description="PAS" evidence="2">
    <location>
        <begin position="199"/>
        <end position="260"/>
    </location>
</feature>
<gene>
    <name evidence="4" type="ORF">VVD49_03130</name>
</gene>
<dbReference type="PANTHER" id="PTHR44757:SF2">
    <property type="entry name" value="BIOFILM ARCHITECTURE MAINTENANCE PROTEIN MBAA"/>
    <property type="match status" value="1"/>
</dbReference>
<dbReference type="GO" id="GO:0052621">
    <property type="term" value="F:diguanylate cyclase activity"/>
    <property type="evidence" value="ECO:0007669"/>
    <property type="project" value="UniProtKB-EC"/>
</dbReference>
<feature type="domain" description="PAS" evidence="2">
    <location>
        <begin position="465"/>
        <end position="509"/>
    </location>
</feature>
<evidence type="ECO:0000313" key="5">
    <source>
        <dbReference type="Proteomes" id="UP001331561"/>
    </source>
</evidence>
<evidence type="ECO:0000259" key="3">
    <source>
        <dbReference type="PROSITE" id="PS50887"/>
    </source>
</evidence>
<dbReference type="SMART" id="SM00267">
    <property type="entry name" value="GGDEF"/>
    <property type="match status" value="1"/>
</dbReference>
<dbReference type="InterPro" id="IPR035965">
    <property type="entry name" value="PAS-like_dom_sf"/>
</dbReference>
<accession>A0ABU6JYX5</accession>
<keyword evidence="4" id="KW-0548">Nucleotidyltransferase</keyword>
<proteinExistence type="predicted"/>
<dbReference type="Proteomes" id="UP001331561">
    <property type="component" value="Unassembled WGS sequence"/>
</dbReference>
<keyword evidence="4" id="KW-0808">Transferase</keyword>
<feature type="region of interest" description="Disordered" evidence="1">
    <location>
        <begin position="736"/>
        <end position="770"/>
    </location>
</feature>
<dbReference type="Pfam" id="PF08448">
    <property type="entry name" value="PAS_4"/>
    <property type="match status" value="3"/>
</dbReference>
<dbReference type="PROSITE" id="PS50112">
    <property type="entry name" value="PAS"/>
    <property type="match status" value="2"/>
</dbReference>
<dbReference type="EC" id="2.7.7.65" evidence="4"/>
<dbReference type="InterPro" id="IPR029787">
    <property type="entry name" value="Nucleotide_cyclase"/>
</dbReference>
<name>A0ABU6JYX5_9RHOO</name>
<dbReference type="RefSeq" id="WP_327597669.1">
    <property type="nucleotide sequence ID" value="NZ_JAYXHS010000001.1"/>
</dbReference>
<organism evidence="4 5">
    <name type="scientific">Uliginosibacterium silvisoli</name>
    <dbReference type="NCBI Taxonomy" id="3114758"/>
    <lineage>
        <taxon>Bacteria</taxon>
        <taxon>Pseudomonadati</taxon>
        <taxon>Pseudomonadota</taxon>
        <taxon>Betaproteobacteria</taxon>
        <taxon>Rhodocyclales</taxon>
        <taxon>Zoogloeaceae</taxon>
        <taxon>Uliginosibacterium</taxon>
    </lineage>
</organism>
<sequence length="770" mass="86830">MRKELQDFLILALPALLAGLLAMAFHLPPWLGIPLTALCGFVPPMLRLRQTERALVEQAVNHVEFTRQVVDVIPHPVYVKDADSRYIIVNRAFCEERNLPLEQIVGLTTQEITRNKADSQVSRKEDQAVLAGQVIRKEQHDIHPTHRTERHRLIMKGACRTANGAMVIVGANFDLSHWWVNEQDLQQELQQQRTHYQDTLDFVQRVLDLIPHPVYVKDQNSRYVIANSAMAAESGLSAEELIGSTGDVQGHIRAEDEAVLAGKELMTEVQDVDARGLDRFRIVSKGVCLNAYGEPVIVGAHVDLTELRYVERNLQESLKNEVALRERTEAFIQRLIDVIPDPVFIKKAGGVYVMINEAFASYRNVDKLNFKGFKRHEPSTDPALRAASMSEDEQVLAGMDSDKEDHVIRQATGEEIFRVISKRRSVFVDGDPVIVGIEHHITRWKLAERELKAVLEREMAQRLRTERFVQDLIDVIPDPVYVKSADGQYLIVNDAFARVRRKPREELIGLVSPSTVSRDEDQQVIAGGEVLKEEHRHRSTGEEIFRVVCKRRCVSVDGSPVVVGIDHYITEWRLAERELKRLAEEDVLTGIANRRHFTTEANRSLEKAHRHGEVMSLLLFDLDHFKLINDKYGHNIGDEVLREMARRMQECFRKSDLPGRWGGEEFIALLPHTPVFAARDVAERLRKALADIPISTSSGDIKVTLSGGGAQMLADDTLESLVARADAALYRAKHGGRNRVETSDATGAVATEPDRHETPEASTALAAHRS</sequence>
<feature type="domain" description="GGDEF" evidence="3">
    <location>
        <begin position="613"/>
        <end position="745"/>
    </location>
</feature>
<dbReference type="NCBIfam" id="TIGR00254">
    <property type="entry name" value="GGDEF"/>
    <property type="match status" value="1"/>
</dbReference>
<dbReference type="SMART" id="SM00091">
    <property type="entry name" value="PAS"/>
    <property type="match status" value="3"/>
</dbReference>
<evidence type="ECO:0000259" key="2">
    <source>
        <dbReference type="PROSITE" id="PS50112"/>
    </source>
</evidence>
<dbReference type="SUPFAM" id="SSF55073">
    <property type="entry name" value="Nucleotide cyclase"/>
    <property type="match status" value="1"/>
</dbReference>
<dbReference type="InterPro" id="IPR000014">
    <property type="entry name" value="PAS"/>
</dbReference>
<comment type="caution">
    <text evidence="4">The sequence shown here is derived from an EMBL/GenBank/DDBJ whole genome shotgun (WGS) entry which is preliminary data.</text>
</comment>
<dbReference type="InterPro" id="IPR000160">
    <property type="entry name" value="GGDEF_dom"/>
</dbReference>
<dbReference type="InterPro" id="IPR052155">
    <property type="entry name" value="Biofilm_reg_signaling"/>
</dbReference>
<keyword evidence="5" id="KW-1185">Reference proteome</keyword>
<dbReference type="EMBL" id="JAYXHS010000001">
    <property type="protein sequence ID" value="MEC5384698.1"/>
    <property type="molecule type" value="Genomic_DNA"/>
</dbReference>
<reference evidence="4 5" key="1">
    <citation type="submission" date="2024-01" db="EMBL/GenBank/DDBJ databases">
        <title>Uliginosibacterium soil sp. nov.</title>
        <authorList>
            <person name="Lv Y."/>
        </authorList>
    </citation>
    <scope>NUCLEOTIDE SEQUENCE [LARGE SCALE GENOMIC DNA]</scope>
    <source>
        <strain evidence="4 5">H3</strain>
    </source>
</reference>
<dbReference type="InterPro" id="IPR043128">
    <property type="entry name" value="Rev_trsase/Diguanyl_cyclase"/>
</dbReference>
<dbReference type="PROSITE" id="PS50887">
    <property type="entry name" value="GGDEF"/>
    <property type="match status" value="1"/>
</dbReference>
<protein>
    <submittedName>
        <fullName evidence="4">Diguanylate cyclase</fullName>
        <ecNumber evidence="4">2.7.7.65</ecNumber>
    </submittedName>
</protein>
<dbReference type="Pfam" id="PF00990">
    <property type="entry name" value="GGDEF"/>
    <property type="match status" value="1"/>
</dbReference>
<dbReference type="InterPro" id="IPR013656">
    <property type="entry name" value="PAS_4"/>
</dbReference>
<dbReference type="SUPFAM" id="SSF55785">
    <property type="entry name" value="PYP-like sensor domain (PAS domain)"/>
    <property type="match status" value="4"/>
</dbReference>
<evidence type="ECO:0000256" key="1">
    <source>
        <dbReference type="SAM" id="MobiDB-lite"/>
    </source>
</evidence>